<dbReference type="OrthoDB" id="9792068at2"/>
<accession>E6SJM5</accession>
<sequence length="156" mass="16381">MWGAINDRLAAGLEVLALRQRLLAQNVANADTPGYKRYDVDFARALEERLGPPATGAGTGGAPAGGPAGAPATAPGGRLALAITHPRHLSGRAGTGDPARAVYRETVTALRNDGNNVDLDAEMARLAETGLYYQALVRQLSDRIALLRTVIAEGRR</sequence>
<reference evidence="9 10" key="1">
    <citation type="journal article" date="2010" name="Stand. Genomic Sci.">
        <title>Complete genome sequence of Thermaerobacter marianensis type strain (7p75a).</title>
        <authorList>
            <person name="Han C."/>
            <person name="Gu W."/>
            <person name="Zhang X."/>
            <person name="Lapidus A."/>
            <person name="Nolan M."/>
            <person name="Copeland A."/>
            <person name="Lucas S."/>
            <person name="Del Rio T.G."/>
            <person name="Tice H."/>
            <person name="Cheng J.F."/>
            <person name="Tapia R."/>
            <person name="Goodwin L."/>
            <person name="Pitluck S."/>
            <person name="Pagani I."/>
            <person name="Ivanova N."/>
            <person name="Mavromatis K."/>
            <person name="Mikhailova N."/>
            <person name="Pati A."/>
            <person name="Chen A."/>
            <person name="Palaniappan K."/>
            <person name="Land M."/>
            <person name="Hauser L."/>
            <person name="Chang Y.J."/>
            <person name="Jeffries C.D."/>
            <person name="Schneider S."/>
            <person name="Rohde M."/>
            <person name="Goker M."/>
            <person name="Pukall R."/>
            <person name="Woyke T."/>
            <person name="Bristow J."/>
            <person name="Eisen J.A."/>
            <person name="Markowitz V."/>
            <person name="Hugenholtz P."/>
            <person name="Kyrpides N.C."/>
            <person name="Klenk H.P."/>
            <person name="Detter J.C."/>
        </authorList>
    </citation>
    <scope>NUCLEOTIDE SEQUENCE [LARGE SCALE GENOMIC DNA]</scope>
    <source>
        <strain evidence="10">ATCC 700841 / DSM 12885 / JCM 10246 / 7p75a</strain>
    </source>
</reference>
<proteinExistence type="inferred from homology"/>
<dbReference type="EMBL" id="CP002344">
    <property type="protein sequence ID" value="ADU51088.1"/>
    <property type="molecule type" value="Genomic_DNA"/>
</dbReference>
<feature type="compositionally biased region" description="Gly residues" evidence="7">
    <location>
        <begin position="57"/>
        <end position="68"/>
    </location>
</feature>
<dbReference type="RefSeq" id="WP_013495393.1">
    <property type="nucleotide sequence ID" value="NC_014831.1"/>
</dbReference>
<evidence type="ECO:0000256" key="6">
    <source>
        <dbReference type="PIRNR" id="PIRNR002889"/>
    </source>
</evidence>
<keyword evidence="9" id="KW-0969">Cilium</keyword>
<evidence type="ECO:0000256" key="5">
    <source>
        <dbReference type="ARBA" id="ARBA00024934"/>
    </source>
</evidence>
<dbReference type="AlphaFoldDB" id="E6SJM5"/>
<protein>
    <recommendedName>
        <fullName evidence="3 6">Flagellar basal body rod protein FlgB</fullName>
    </recommendedName>
</protein>
<dbReference type="Proteomes" id="UP000008915">
    <property type="component" value="Chromosome"/>
</dbReference>
<dbReference type="InterPro" id="IPR006300">
    <property type="entry name" value="FlgB"/>
</dbReference>
<dbReference type="Pfam" id="PF00460">
    <property type="entry name" value="Flg_bb_rod"/>
    <property type="match status" value="1"/>
</dbReference>
<keyword evidence="9" id="KW-0966">Cell projection</keyword>
<comment type="similarity">
    <text evidence="2 6">Belongs to the flagella basal body rod proteins family.</text>
</comment>
<feature type="domain" description="Flagellar basal body rod protein N-terminal" evidence="8">
    <location>
        <begin position="17"/>
        <end position="36"/>
    </location>
</feature>
<evidence type="ECO:0000256" key="7">
    <source>
        <dbReference type="SAM" id="MobiDB-lite"/>
    </source>
</evidence>
<evidence type="ECO:0000313" key="9">
    <source>
        <dbReference type="EMBL" id="ADU51088.1"/>
    </source>
</evidence>
<keyword evidence="10" id="KW-1185">Reference proteome</keyword>
<evidence type="ECO:0000313" key="10">
    <source>
        <dbReference type="Proteomes" id="UP000008915"/>
    </source>
</evidence>
<organism evidence="9 10">
    <name type="scientific">Thermaerobacter marianensis (strain ATCC 700841 / DSM 12885 / JCM 10246 / 7p75a)</name>
    <dbReference type="NCBI Taxonomy" id="644966"/>
    <lineage>
        <taxon>Bacteria</taxon>
        <taxon>Bacillati</taxon>
        <taxon>Bacillota</taxon>
        <taxon>Clostridia</taxon>
        <taxon>Eubacteriales</taxon>
        <taxon>Clostridiales Family XVII. Incertae Sedis</taxon>
        <taxon>Thermaerobacter</taxon>
    </lineage>
</organism>
<dbReference type="PANTHER" id="PTHR30435">
    <property type="entry name" value="FLAGELLAR PROTEIN"/>
    <property type="match status" value="1"/>
</dbReference>
<evidence type="ECO:0000259" key="8">
    <source>
        <dbReference type="Pfam" id="PF00460"/>
    </source>
</evidence>
<comment type="subcellular location">
    <subcellularLocation>
        <location evidence="1 6">Bacterial flagellum basal body</location>
    </subcellularLocation>
</comment>
<gene>
    <name evidence="9" type="ordered locus">Tmar_0975</name>
</gene>
<reference evidence="10" key="2">
    <citation type="journal article" date="2010" name="Stand. Genomic Sci.">
        <title>Complete genome sequence of Thermaerobacter marianensis type strain (7p75aT).</title>
        <authorList>
            <person name="Han C."/>
            <person name="Gu W."/>
            <person name="Zhang X."/>
            <person name="Lapidus A."/>
            <person name="Nolan M."/>
            <person name="Copeland A."/>
            <person name="Lucas S."/>
            <person name="Glavina Del Rio T."/>
            <person name="Tice H."/>
            <person name="Cheng J."/>
            <person name="Tapia R."/>
            <person name="Goodwin L."/>
            <person name="Pitluck S."/>
            <person name="Pagani I."/>
            <person name="Ivanova N."/>
            <person name="Mavromatis K."/>
            <person name="Mikhailova N."/>
            <person name="Pati A."/>
            <person name="Chen A."/>
            <person name="Palaniappan K."/>
            <person name="Land M."/>
            <person name="Hauser L."/>
            <person name="Chang Y."/>
            <person name="Jeffries C."/>
            <person name="Schneider S."/>
            <person name="Rohde M."/>
            <person name="Goker M."/>
            <person name="Pukall R."/>
            <person name="Woyke T."/>
            <person name="Bristow J."/>
            <person name="Eisen J."/>
            <person name="Markowitz V."/>
            <person name="Hugenholtz P."/>
            <person name="Kyrpides N."/>
            <person name="Klenk H."/>
            <person name="Detter J."/>
        </authorList>
    </citation>
    <scope>NUCLEOTIDE SEQUENCE [LARGE SCALE GENOMIC DNA]</scope>
    <source>
        <strain evidence="10">ATCC 700841 / DSM 12885 / JCM 10246 / 7p75a</strain>
    </source>
</reference>
<name>E6SJM5_THEM7</name>
<dbReference type="STRING" id="644966.Tmar_0975"/>
<dbReference type="KEGG" id="tmr:Tmar_0975"/>
<dbReference type="GO" id="GO:0071973">
    <property type="term" value="P:bacterial-type flagellum-dependent cell motility"/>
    <property type="evidence" value="ECO:0007669"/>
    <property type="project" value="InterPro"/>
</dbReference>
<comment type="subunit">
    <text evidence="6">The basal body constitutes a major portion of the flagellar organelle and consists of a number of rings mounted on a central rod.</text>
</comment>
<feature type="region of interest" description="Disordered" evidence="7">
    <location>
        <begin position="50"/>
        <end position="76"/>
    </location>
</feature>
<evidence type="ECO:0000256" key="4">
    <source>
        <dbReference type="ARBA" id="ARBA00023143"/>
    </source>
</evidence>
<evidence type="ECO:0000256" key="3">
    <source>
        <dbReference type="ARBA" id="ARBA00014376"/>
    </source>
</evidence>
<dbReference type="InterPro" id="IPR001444">
    <property type="entry name" value="Flag_bb_rod_N"/>
</dbReference>
<dbReference type="PIRSF" id="PIRSF002889">
    <property type="entry name" value="Rod_FlgB"/>
    <property type="match status" value="1"/>
</dbReference>
<evidence type="ECO:0000256" key="1">
    <source>
        <dbReference type="ARBA" id="ARBA00004117"/>
    </source>
</evidence>
<dbReference type="GO" id="GO:0030694">
    <property type="term" value="C:bacterial-type flagellum basal body, rod"/>
    <property type="evidence" value="ECO:0007669"/>
    <property type="project" value="InterPro"/>
</dbReference>
<dbReference type="eggNOG" id="COG1815">
    <property type="taxonomic scope" value="Bacteria"/>
</dbReference>
<keyword evidence="9" id="KW-0282">Flagellum</keyword>
<dbReference type="PANTHER" id="PTHR30435:SF12">
    <property type="entry name" value="FLAGELLAR BASAL BODY ROD PROTEIN FLGB"/>
    <property type="match status" value="1"/>
</dbReference>
<evidence type="ECO:0000256" key="2">
    <source>
        <dbReference type="ARBA" id="ARBA00009677"/>
    </source>
</evidence>
<keyword evidence="4 6" id="KW-0975">Bacterial flagellum</keyword>
<comment type="function">
    <text evidence="5 6">Structural component of flagellum, the bacterial motility apparatus. Part of the rod structure of flagellar basal body.</text>
</comment>
<dbReference type="HOGENOM" id="CLU_1447020_0_0_9"/>